<proteinExistence type="predicted"/>
<feature type="transmembrane region" description="Helical" evidence="1">
    <location>
        <begin position="12"/>
        <end position="32"/>
    </location>
</feature>
<reference evidence="2 3" key="1">
    <citation type="submission" date="2023-04" db="EMBL/GenBank/DDBJ databases">
        <title>Genome of Basidiobolus ranarum AG-B5.</title>
        <authorList>
            <person name="Stajich J.E."/>
            <person name="Carter-House D."/>
            <person name="Gryganskyi A."/>
        </authorList>
    </citation>
    <scope>NUCLEOTIDE SEQUENCE [LARGE SCALE GENOMIC DNA]</scope>
    <source>
        <strain evidence="2 3">AG-B5</strain>
    </source>
</reference>
<keyword evidence="1" id="KW-1133">Transmembrane helix</keyword>
<dbReference type="EMBL" id="JASJQH010004619">
    <property type="protein sequence ID" value="KAK9754275.1"/>
    <property type="molecule type" value="Genomic_DNA"/>
</dbReference>
<organism evidence="2 3">
    <name type="scientific">Basidiobolus ranarum</name>
    <dbReference type="NCBI Taxonomy" id="34480"/>
    <lineage>
        <taxon>Eukaryota</taxon>
        <taxon>Fungi</taxon>
        <taxon>Fungi incertae sedis</taxon>
        <taxon>Zoopagomycota</taxon>
        <taxon>Entomophthoromycotina</taxon>
        <taxon>Basidiobolomycetes</taxon>
        <taxon>Basidiobolales</taxon>
        <taxon>Basidiobolaceae</taxon>
        <taxon>Basidiobolus</taxon>
    </lineage>
</organism>
<evidence type="ECO:0000313" key="2">
    <source>
        <dbReference type="EMBL" id="KAK9754275.1"/>
    </source>
</evidence>
<sequence length="58" mass="6756">LNTSVFRHKGITWEWGLVVADALVFILVSELYKWTKRHCMESTEAKVDDAFLSQIERS</sequence>
<evidence type="ECO:0000256" key="1">
    <source>
        <dbReference type="SAM" id="Phobius"/>
    </source>
</evidence>
<comment type="caution">
    <text evidence="2">The sequence shown here is derived from an EMBL/GenBank/DDBJ whole genome shotgun (WGS) entry which is preliminary data.</text>
</comment>
<protein>
    <submittedName>
        <fullName evidence="2">Uncharacterized protein</fullName>
    </submittedName>
</protein>
<accession>A0ABR2WCT6</accession>
<name>A0ABR2WCT6_9FUNG</name>
<keyword evidence="1" id="KW-0812">Transmembrane</keyword>
<keyword evidence="3" id="KW-1185">Reference proteome</keyword>
<feature type="non-terminal residue" evidence="2">
    <location>
        <position position="1"/>
    </location>
</feature>
<gene>
    <name evidence="2" type="ORF">K7432_017898</name>
</gene>
<dbReference type="Proteomes" id="UP001479436">
    <property type="component" value="Unassembled WGS sequence"/>
</dbReference>
<evidence type="ECO:0000313" key="3">
    <source>
        <dbReference type="Proteomes" id="UP001479436"/>
    </source>
</evidence>
<keyword evidence="1" id="KW-0472">Membrane</keyword>